<dbReference type="Pfam" id="PF00528">
    <property type="entry name" value="BPD_transp_1"/>
    <property type="match status" value="1"/>
</dbReference>
<evidence type="ECO:0000256" key="6">
    <source>
        <dbReference type="ARBA" id="ARBA00023136"/>
    </source>
</evidence>
<dbReference type="EMBL" id="SLUK01000010">
    <property type="protein sequence ID" value="TCL42438.1"/>
    <property type="molecule type" value="Genomic_DNA"/>
</dbReference>
<feature type="domain" description="ABC transmembrane type-1" evidence="8">
    <location>
        <begin position="71"/>
        <end position="262"/>
    </location>
</feature>
<dbReference type="InterPro" id="IPR050901">
    <property type="entry name" value="BP-dep_ABC_trans_perm"/>
</dbReference>
<keyword evidence="4 7" id="KW-0812">Transmembrane</keyword>
<evidence type="ECO:0000256" key="5">
    <source>
        <dbReference type="ARBA" id="ARBA00022989"/>
    </source>
</evidence>
<dbReference type="GO" id="GO:0055085">
    <property type="term" value="P:transmembrane transport"/>
    <property type="evidence" value="ECO:0007669"/>
    <property type="project" value="InterPro"/>
</dbReference>
<evidence type="ECO:0000313" key="9">
    <source>
        <dbReference type="EMBL" id="TCL42438.1"/>
    </source>
</evidence>
<dbReference type="PROSITE" id="PS50928">
    <property type="entry name" value="ABC_TM1"/>
    <property type="match status" value="1"/>
</dbReference>
<evidence type="ECO:0000256" key="2">
    <source>
        <dbReference type="ARBA" id="ARBA00022448"/>
    </source>
</evidence>
<keyword evidence="2 7" id="KW-0813">Transport</keyword>
<accession>A0A9X8UHW1</accession>
<feature type="transmembrane region" description="Helical" evidence="7">
    <location>
        <begin position="75"/>
        <end position="94"/>
    </location>
</feature>
<name>A0A9X8UHW1_9FIRM</name>
<dbReference type="SUPFAM" id="SSF161098">
    <property type="entry name" value="MetI-like"/>
    <property type="match status" value="1"/>
</dbReference>
<organism evidence="9 10">
    <name type="scientific">Harryflintia acetispora</name>
    <dbReference type="NCBI Taxonomy" id="1849041"/>
    <lineage>
        <taxon>Bacteria</taxon>
        <taxon>Bacillati</taxon>
        <taxon>Bacillota</taxon>
        <taxon>Clostridia</taxon>
        <taxon>Eubacteriales</taxon>
        <taxon>Oscillospiraceae</taxon>
        <taxon>Harryflintia</taxon>
    </lineage>
</organism>
<comment type="similarity">
    <text evidence="7">Belongs to the binding-protein-dependent transport system permease family.</text>
</comment>
<feature type="transmembrane region" description="Helical" evidence="7">
    <location>
        <begin position="183"/>
        <end position="204"/>
    </location>
</feature>
<feature type="transmembrane region" description="Helical" evidence="7">
    <location>
        <begin position="106"/>
        <end position="130"/>
    </location>
</feature>
<feature type="transmembrane region" description="Helical" evidence="7">
    <location>
        <begin position="241"/>
        <end position="262"/>
    </location>
</feature>
<keyword evidence="5 7" id="KW-1133">Transmembrane helix</keyword>
<gene>
    <name evidence="9" type="ORF">EDD78_11064</name>
</gene>
<protein>
    <submittedName>
        <fullName evidence="9">Multiple sugar transport system permease protein</fullName>
    </submittedName>
</protein>
<keyword evidence="10" id="KW-1185">Reference proteome</keyword>
<dbReference type="RefSeq" id="WP_286170863.1">
    <property type="nucleotide sequence ID" value="NZ_SLUK01000010.1"/>
</dbReference>
<dbReference type="InterPro" id="IPR000515">
    <property type="entry name" value="MetI-like"/>
</dbReference>
<reference evidence="9 10" key="1">
    <citation type="submission" date="2019-03" db="EMBL/GenBank/DDBJ databases">
        <title>Genomic Encyclopedia of Type Strains, Phase IV (KMG-IV): sequencing the most valuable type-strain genomes for metagenomic binning, comparative biology and taxonomic classification.</title>
        <authorList>
            <person name="Goeker M."/>
        </authorList>
    </citation>
    <scope>NUCLEOTIDE SEQUENCE [LARGE SCALE GENOMIC DNA]</scope>
    <source>
        <strain evidence="9 10">DSM 100433</strain>
    </source>
</reference>
<keyword evidence="6 7" id="KW-0472">Membrane</keyword>
<evidence type="ECO:0000259" key="8">
    <source>
        <dbReference type="PROSITE" id="PS50928"/>
    </source>
</evidence>
<dbReference type="CDD" id="cd06261">
    <property type="entry name" value="TM_PBP2"/>
    <property type="match status" value="1"/>
</dbReference>
<dbReference type="AlphaFoldDB" id="A0A9X8UHW1"/>
<keyword evidence="3" id="KW-1003">Cell membrane</keyword>
<evidence type="ECO:0000256" key="4">
    <source>
        <dbReference type="ARBA" id="ARBA00022692"/>
    </source>
</evidence>
<evidence type="ECO:0000313" key="10">
    <source>
        <dbReference type="Proteomes" id="UP000294682"/>
    </source>
</evidence>
<dbReference type="Gene3D" id="1.10.3720.10">
    <property type="entry name" value="MetI-like"/>
    <property type="match status" value="1"/>
</dbReference>
<keyword evidence="9" id="KW-0762">Sugar transport</keyword>
<feature type="transmembrane region" description="Helical" evidence="7">
    <location>
        <begin position="12"/>
        <end position="31"/>
    </location>
</feature>
<comment type="subcellular location">
    <subcellularLocation>
        <location evidence="1 7">Cell membrane</location>
        <topology evidence="1 7">Multi-pass membrane protein</topology>
    </subcellularLocation>
</comment>
<feature type="transmembrane region" description="Helical" evidence="7">
    <location>
        <begin position="142"/>
        <end position="162"/>
    </location>
</feature>
<sequence length="277" mass="31367">MKVKQFLVKLLRFVLLAIFLFATIFPFYWLVLTSFKSRQEINSPEIHFWPAEPTVQNYITAFKQTRFDVFIGNSAYVTIISSLLVLIIAILGGYALSRYQFRFKNLIMGIFLVSQMVPLVIAIIPMFILYSKVGLIDNLLSLIISYTVSNVPFCMITMSSFFKRIPVSLEEAAQIDGCNRFQSVLRVVLPVMLPGIVAVFVFAFTGCWNELFYSIMMINSENLRTIPAGLMNFVQKYDIDWGQMTAAATVTLIPVTVMFFLVQKHIVAGLTAGAVKE</sequence>
<evidence type="ECO:0000256" key="7">
    <source>
        <dbReference type="RuleBase" id="RU363032"/>
    </source>
</evidence>
<proteinExistence type="inferred from homology"/>
<dbReference type="PANTHER" id="PTHR32243">
    <property type="entry name" value="MALTOSE TRANSPORT SYSTEM PERMEASE-RELATED"/>
    <property type="match status" value="1"/>
</dbReference>
<dbReference type="GO" id="GO:0005886">
    <property type="term" value="C:plasma membrane"/>
    <property type="evidence" value="ECO:0007669"/>
    <property type="project" value="UniProtKB-SubCell"/>
</dbReference>
<evidence type="ECO:0000256" key="3">
    <source>
        <dbReference type="ARBA" id="ARBA00022475"/>
    </source>
</evidence>
<dbReference type="InterPro" id="IPR035906">
    <property type="entry name" value="MetI-like_sf"/>
</dbReference>
<dbReference type="Proteomes" id="UP000294682">
    <property type="component" value="Unassembled WGS sequence"/>
</dbReference>
<dbReference type="PANTHER" id="PTHR32243:SF18">
    <property type="entry name" value="INNER MEMBRANE ABC TRANSPORTER PERMEASE PROTEIN YCJP"/>
    <property type="match status" value="1"/>
</dbReference>
<comment type="caution">
    <text evidence="9">The sequence shown here is derived from an EMBL/GenBank/DDBJ whole genome shotgun (WGS) entry which is preliminary data.</text>
</comment>
<evidence type="ECO:0000256" key="1">
    <source>
        <dbReference type="ARBA" id="ARBA00004651"/>
    </source>
</evidence>